<organism evidence="1 2">
    <name type="scientific">Forsythia ovata</name>
    <dbReference type="NCBI Taxonomy" id="205694"/>
    <lineage>
        <taxon>Eukaryota</taxon>
        <taxon>Viridiplantae</taxon>
        <taxon>Streptophyta</taxon>
        <taxon>Embryophyta</taxon>
        <taxon>Tracheophyta</taxon>
        <taxon>Spermatophyta</taxon>
        <taxon>Magnoliopsida</taxon>
        <taxon>eudicotyledons</taxon>
        <taxon>Gunneridae</taxon>
        <taxon>Pentapetalae</taxon>
        <taxon>asterids</taxon>
        <taxon>lamiids</taxon>
        <taxon>Lamiales</taxon>
        <taxon>Oleaceae</taxon>
        <taxon>Forsythieae</taxon>
        <taxon>Forsythia</taxon>
    </lineage>
</organism>
<sequence length="178" mass="20440">MLPGKPQLEQIRCVRADLTDKCEAYRLMVKTYSTFLKVQFKVWSTRPLHREMRGRGVSVGSFFCSGHWILGEELDIACLKNLDNTLHAMRNLDQIRAMIRHYGPTVFFHPGEAYLLSSVSWFFKHGALLYRKDDSVGLAIDSEGFNLPRRGTNDGEYWINLPTDGHKEKVKHGNLESP</sequence>
<dbReference type="EMBL" id="JBFOLJ010000002">
    <property type="protein sequence ID" value="KAL2552101.1"/>
    <property type="molecule type" value="Genomic_DNA"/>
</dbReference>
<dbReference type="PANTHER" id="PTHR48173">
    <property type="entry name" value="GNK2-HOMOLOGOUS DOMAIN-CONTAINING PROTEIN"/>
    <property type="match status" value="1"/>
</dbReference>
<evidence type="ECO:0000313" key="2">
    <source>
        <dbReference type="Proteomes" id="UP001604277"/>
    </source>
</evidence>
<comment type="caution">
    <text evidence="1">The sequence shown here is derived from an EMBL/GenBank/DDBJ whole genome shotgun (WGS) entry which is preliminary data.</text>
</comment>
<name>A0ABD1WQW8_9LAMI</name>
<dbReference type="AlphaFoldDB" id="A0ABD1WQW8"/>
<protein>
    <submittedName>
        <fullName evidence="1">Uncharacterized protein</fullName>
    </submittedName>
</protein>
<reference evidence="2" key="1">
    <citation type="submission" date="2024-07" db="EMBL/GenBank/DDBJ databases">
        <title>Two chromosome-level genome assemblies of Korean endemic species Abeliophyllum distichum and Forsythia ovata (Oleaceae).</title>
        <authorList>
            <person name="Jang H."/>
        </authorList>
    </citation>
    <scope>NUCLEOTIDE SEQUENCE [LARGE SCALE GENOMIC DNA]</scope>
</reference>
<dbReference type="PANTHER" id="PTHR48173:SF1">
    <property type="entry name" value="VACUOLAR PROTEIN SORTING-ASSOCIATED PROTEIN 62"/>
    <property type="match status" value="1"/>
</dbReference>
<dbReference type="InterPro" id="IPR009291">
    <property type="entry name" value="Vps62"/>
</dbReference>
<accession>A0ABD1WQW8</accession>
<dbReference type="Pfam" id="PF06101">
    <property type="entry name" value="Vps62"/>
    <property type="match status" value="1"/>
</dbReference>
<keyword evidence="2" id="KW-1185">Reference proteome</keyword>
<evidence type="ECO:0000313" key="1">
    <source>
        <dbReference type="EMBL" id="KAL2552101.1"/>
    </source>
</evidence>
<proteinExistence type="predicted"/>
<dbReference type="Proteomes" id="UP001604277">
    <property type="component" value="Unassembled WGS sequence"/>
</dbReference>
<gene>
    <name evidence="1" type="ORF">Fot_05720</name>
</gene>